<organism evidence="1 2">
    <name type="scientific">Lupinus luteus</name>
    <name type="common">European yellow lupine</name>
    <dbReference type="NCBI Taxonomy" id="3873"/>
    <lineage>
        <taxon>Eukaryota</taxon>
        <taxon>Viridiplantae</taxon>
        <taxon>Streptophyta</taxon>
        <taxon>Embryophyta</taxon>
        <taxon>Tracheophyta</taxon>
        <taxon>Spermatophyta</taxon>
        <taxon>Magnoliopsida</taxon>
        <taxon>eudicotyledons</taxon>
        <taxon>Gunneridae</taxon>
        <taxon>Pentapetalae</taxon>
        <taxon>rosids</taxon>
        <taxon>fabids</taxon>
        <taxon>Fabales</taxon>
        <taxon>Fabaceae</taxon>
        <taxon>Papilionoideae</taxon>
        <taxon>50 kb inversion clade</taxon>
        <taxon>genistoids sensu lato</taxon>
        <taxon>core genistoids</taxon>
        <taxon>Genisteae</taxon>
        <taxon>Lupinus</taxon>
    </lineage>
</organism>
<reference evidence="1 2" key="1">
    <citation type="submission" date="2024-03" db="EMBL/GenBank/DDBJ databases">
        <authorList>
            <person name="Martinez-Hernandez J."/>
        </authorList>
    </citation>
    <scope>NUCLEOTIDE SEQUENCE [LARGE SCALE GENOMIC DNA]</scope>
</reference>
<gene>
    <name evidence="1" type="ORF">LLUT_LOCUS31144</name>
</gene>
<proteinExistence type="predicted"/>
<dbReference type="EMBL" id="CAXHTB010000022">
    <property type="protein sequence ID" value="CAL0330084.1"/>
    <property type="molecule type" value="Genomic_DNA"/>
</dbReference>
<comment type="caution">
    <text evidence="1">The sequence shown here is derived from an EMBL/GenBank/DDBJ whole genome shotgun (WGS) entry which is preliminary data.</text>
</comment>
<accession>A0AAV1Y972</accession>
<dbReference type="AlphaFoldDB" id="A0AAV1Y972"/>
<keyword evidence="2" id="KW-1185">Reference proteome</keyword>
<evidence type="ECO:0000313" key="2">
    <source>
        <dbReference type="Proteomes" id="UP001497480"/>
    </source>
</evidence>
<protein>
    <submittedName>
        <fullName evidence="1">Uncharacterized protein</fullName>
    </submittedName>
</protein>
<sequence>MELMRIKNLIVGECIRGFTRHVSRQRQYEYYNDESGGKDKNESVDKASTTDKVKDLNTRDYCYVDNWTGSKDFVTRTLQNMSTTKKTEPNVLFYWDWQPVDKNSLVDIEFVDGEFMKIIGNGYEGSPRRMELSIIIPSQLPNNAMFDDETIKGKKHAGIQLMMMRSLVHLKHL</sequence>
<name>A0AAV1Y972_LUPLU</name>
<dbReference type="Proteomes" id="UP001497480">
    <property type="component" value="Unassembled WGS sequence"/>
</dbReference>
<evidence type="ECO:0000313" key="1">
    <source>
        <dbReference type="EMBL" id="CAL0330084.1"/>
    </source>
</evidence>